<accession>A0A6A4P7G7</accession>
<dbReference type="Proteomes" id="UP000447434">
    <property type="component" value="Chromosome 15"/>
</dbReference>
<protein>
    <submittedName>
        <fullName evidence="1">Uncharacterized protein</fullName>
    </submittedName>
</protein>
<sequence>MENEITVIKSNKNMKKKIGPEMYLGVLFSRYVGFLADASIILPHLDRHFIEGLQEQDIGSVKCSVFRSWLNYLPLTNDAQEARKVHAQLSTLLQRYISILFVVCSNYYMDKYVDMLKTITGKMCTFWGVIRKIFLRL</sequence>
<organism evidence="1 2">
    <name type="scientific">Lupinus albus</name>
    <name type="common">White lupine</name>
    <name type="synonym">Lupinus termis</name>
    <dbReference type="NCBI Taxonomy" id="3870"/>
    <lineage>
        <taxon>Eukaryota</taxon>
        <taxon>Viridiplantae</taxon>
        <taxon>Streptophyta</taxon>
        <taxon>Embryophyta</taxon>
        <taxon>Tracheophyta</taxon>
        <taxon>Spermatophyta</taxon>
        <taxon>Magnoliopsida</taxon>
        <taxon>eudicotyledons</taxon>
        <taxon>Gunneridae</taxon>
        <taxon>Pentapetalae</taxon>
        <taxon>rosids</taxon>
        <taxon>fabids</taxon>
        <taxon>Fabales</taxon>
        <taxon>Fabaceae</taxon>
        <taxon>Papilionoideae</taxon>
        <taxon>50 kb inversion clade</taxon>
        <taxon>genistoids sensu lato</taxon>
        <taxon>core genistoids</taxon>
        <taxon>Genisteae</taxon>
        <taxon>Lupinus</taxon>
    </lineage>
</organism>
<gene>
    <name evidence="1" type="ORF">Lalb_Chr15g0085111</name>
</gene>
<name>A0A6A4P7G7_LUPAL</name>
<comment type="caution">
    <text evidence="1">The sequence shown here is derived from an EMBL/GenBank/DDBJ whole genome shotgun (WGS) entry which is preliminary data.</text>
</comment>
<proteinExistence type="predicted"/>
<dbReference type="AlphaFoldDB" id="A0A6A4P7G7"/>
<evidence type="ECO:0000313" key="1">
    <source>
        <dbReference type="EMBL" id="KAE9598825.1"/>
    </source>
</evidence>
<reference evidence="2" key="1">
    <citation type="journal article" date="2020" name="Nat. Commun.">
        <title>Genome sequence of the cluster root forming white lupin.</title>
        <authorList>
            <person name="Hufnagel B."/>
            <person name="Marques A."/>
            <person name="Soriano A."/>
            <person name="Marques L."/>
            <person name="Divol F."/>
            <person name="Doumas P."/>
            <person name="Sallet E."/>
            <person name="Mancinotti D."/>
            <person name="Carrere S."/>
            <person name="Marande W."/>
            <person name="Arribat S."/>
            <person name="Keller J."/>
            <person name="Huneau C."/>
            <person name="Blein T."/>
            <person name="Aime D."/>
            <person name="Laguerre M."/>
            <person name="Taylor J."/>
            <person name="Schubert V."/>
            <person name="Nelson M."/>
            <person name="Geu-Flores F."/>
            <person name="Crespi M."/>
            <person name="Gallardo-Guerrero K."/>
            <person name="Delaux P.-M."/>
            <person name="Salse J."/>
            <person name="Berges H."/>
            <person name="Guyot R."/>
            <person name="Gouzy J."/>
            <person name="Peret B."/>
        </authorList>
    </citation>
    <scope>NUCLEOTIDE SEQUENCE [LARGE SCALE GENOMIC DNA]</scope>
    <source>
        <strain evidence="2">cv. Amiga</strain>
    </source>
</reference>
<evidence type="ECO:0000313" key="2">
    <source>
        <dbReference type="Proteomes" id="UP000447434"/>
    </source>
</evidence>
<keyword evidence="2" id="KW-1185">Reference proteome</keyword>
<dbReference type="EMBL" id="WOCE01000015">
    <property type="protein sequence ID" value="KAE9598825.1"/>
    <property type="molecule type" value="Genomic_DNA"/>
</dbReference>